<evidence type="ECO:0000313" key="4">
    <source>
        <dbReference type="Proteomes" id="UP000027644"/>
    </source>
</evidence>
<comment type="caution">
    <text evidence="3">The sequence shown here is derived from an EMBL/GenBank/DDBJ whole genome shotgun (WGS) entry which is preliminary data.</text>
</comment>
<dbReference type="Proteomes" id="UP000027644">
    <property type="component" value="Unassembled WGS sequence"/>
</dbReference>
<organism evidence="3 4">
    <name type="scientific">Snodgrassella alvi SCGC AB-598-J21</name>
    <dbReference type="NCBI Taxonomy" id="1385367"/>
    <lineage>
        <taxon>Bacteria</taxon>
        <taxon>Pseudomonadati</taxon>
        <taxon>Pseudomonadota</taxon>
        <taxon>Betaproteobacteria</taxon>
        <taxon>Neisseriales</taxon>
        <taxon>Neisseriaceae</taxon>
        <taxon>Snodgrassella</taxon>
    </lineage>
</organism>
<reference evidence="3 4" key="1">
    <citation type="journal article" date="2014" name="PLoS Genet.">
        <title>Hidden diversity in honey bee gut symbionts detected by single-cell genomics.</title>
        <authorList>
            <person name="Engel P."/>
            <person name="Stepanauskas R."/>
            <person name="Moran N."/>
        </authorList>
    </citation>
    <scope>NUCLEOTIDE SEQUENCE [LARGE SCALE GENOMIC DNA]</scope>
    <source>
        <strain evidence="3 4">SCGC AB-598-J21</strain>
    </source>
</reference>
<dbReference type="SUPFAM" id="SSF51120">
    <property type="entry name" value="beta-Roll"/>
    <property type="match status" value="1"/>
</dbReference>
<dbReference type="AlphaFoldDB" id="A0A074V9L6"/>
<dbReference type="PROSITE" id="PS00330">
    <property type="entry name" value="HEMOLYSIN_CALCIUM"/>
    <property type="match status" value="3"/>
</dbReference>
<dbReference type="GO" id="GO:0005576">
    <property type="term" value="C:extracellular region"/>
    <property type="evidence" value="ECO:0007669"/>
    <property type="project" value="UniProtKB-SubCell"/>
</dbReference>
<proteinExistence type="predicted"/>
<dbReference type="Gene3D" id="2.150.10.10">
    <property type="entry name" value="Serralysin-like metalloprotease, C-terminal"/>
    <property type="match status" value="2"/>
</dbReference>
<dbReference type="InterPro" id="IPR001343">
    <property type="entry name" value="Hemolysn_Ca-bd"/>
</dbReference>
<dbReference type="InterPro" id="IPR018511">
    <property type="entry name" value="Hemolysin-typ_Ca-bd_CS"/>
</dbReference>
<dbReference type="PANTHER" id="PTHR38340">
    <property type="entry name" value="S-LAYER PROTEIN"/>
    <property type="match status" value="1"/>
</dbReference>
<name>A0A074V9L6_9NEIS</name>
<evidence type="ECO:0000313" key="3">
    <source>
        <dbReference type="EMBL" id="KEQ02103.1"/>
    </source>
</evidence>
<protein>
    <submittedName>
        <fullName evidence="3">Hemolysin-type calcium-binding repeat (2 copies)</fullName>
    </submittedName>
</protein>
<sequence>MIIGGNGDDSLYGDIDDYMEARYHGSDTIDGGAGNDEIIGGGGDDYLHGGFGNDKIWGDDGDKAGRHSELNGNDHIWGDDGDDYLDGGYGNDNIHGGEDNDFHLIAPLVFFLEKLIWEYNQNILFCHQKYIYRPDYLH</sequence>
<gene>
    <name evidence="3" type="ORF">SASC598J21_001140</name>
</gene>
<accession>A0A074V9L6</accession>
<dbReference type="EMBL" id="AVQL01000105">
    <property type="protein sequence ID" value="KEQ02103.1"/>
    <property type="molecule type" value="Genomic_DNA"/>
</dbReference>
<dbReference type="InterPro" id="IPR050557">
    <property type="entry name" value="RTX_toxin/Mannuronan_C5-epim"/>
</dbReference>
<keyword evidence="2" id="KW-0964">Secreted</keyword>
<comment type="subcellular location">
    <subcellularLocation>
        <location evidence="1">Secreted</location>
    </subcellularLocation>
</comment>
<evidence type="ECO:0000256" key="1">
    <source>
        <dbReference type="ARBA" id="ARBA00004613"/>
    </source>
</evidence>
<dbReference type="GO" id="GO:0005509">
    <property type="term" value="F:calcium ion binding"/>
    <property type="evidence" value="ECO:0007669"/>
    <property type="project" value="InterPro"/>
</dbReference>
<dbReference type="Pfam" id="PF00353">
    <property type="entry name" value="HemolysinCabind"/>
    <property type="match status" value="3"/>
</dbReference>
<dbReference type="PANTHER" id="PTHR38340:SF1">
    <property type="entry name" value="S-LAYER PROTEIN"/>
    <property type="match status" value="1"/>
</dbReference>
<dbReference type="PRINTS" id="PR00313">
    <property type="entry name" value="CABNDNGRPT"/>
</dbReference>
<evidence type="ECO:0000256" key="2">
    <source>
        <dbReference type="ARBA" id="ARBA00022525"/>
    </source>
</evidence>
<dbReference type="InterPro" id="IPR011049">
    <property type="entry name" value="Serralysin-like_metalloprot_C"/>
</dbReference>